<evidence type="ECO:0000313" key="14">
    <source>
        <dbReference type="Proteomes" id="UP001058974"/>
    </source>
</evidence>
<dbReference type="PANTHER" id="PTHR12172">
    <property type="entry name" value="CELL CYCLE CHECKPOINT PROTEIN RAD17"/>
    <property type="match status" value="1"/>
</dbReference>
<dbReference type="GO" id="GO:0005524">
    <property type="term" value="F:ATP binding"/>
    <property type="evidence" value="ECO:0007669"/>
    <property type="project" value="UniProtKB-KW"/>
</dbReference>
<evidence type="ECO:0000256" key="5">
    <source>
        <dbReference type="ARBA" id="ARBA00022840"/>
    </source>
</evidence>
<dbReference type="GO" id="GO:0003689">
    <property type="term" value="F:DNA clamp loader activity"/>
    <property type="evidence" value="ECO:0007669"/>
    <property type="project" value="TreeGrafter"/>
</dbReference>
<evidence type="ECO:0000256" key="8">
    <source>
        <dbReference type="SAM" id="Phobius"/>
    </source>
</evidence>
<dbReference type="GO" id="GO:0000077">
    <property type="term" value="P:DNA damage checkpoint signaling"/>
    <property type="evidence" value="ECO:0007669"/>
    <property type="project" value="TreeGrafter"/>
</dbReference>
<evidence type="ECO:0000259" key="11">
    <source>
        <dbReference type="Pfam" id="PF11886"/>
    </source>
</evidence>
<keyword evidence="8" id="KW-0472">Membrane</keyword>
<dbReference type="Pfam" id="PF11886">
    <property type="entry name" value="TOC159_MAD"/>
    <property type="match status" value="1"/>
</dbReference>
<protein>
    <submittedName>
        <fullName evidence="13">Uncharacterized protein</fullName>
    </submittedName>
</protein>
<dbReference type="Proteomes" id="UP001058974">
    <property type="component" value="Chromosome 3"/>
</dbReference>
<evidence type="ECO:0000256" key="6">
    <source>
        <dbReference type="ARBA" id="ARBA00023242"/>
    </source>
</evidence>
<evidence type="ECO:0000256" key="1">
    <source>
        <dbReference type="ARBA" id="ARBA00004123"/>
    </source>
</evidence>
<dbReference type="GO" id="GO:0005634">
    <property type="term" value="C:nucleus"/>
    <property type="evidence" value="ECO:0007669"/>
    <property type="project" value="UniProtKB-SubCell"/>
</dbReference>
<dbReference type="InterPro" id="IPR053951">
    <property type="entry name" value="K_trans_N"/>
</dbReference>
<evidence type="ECO:0000256" key="4">
    <source>
        <dbReference type="ARBA" id="ARBA00022763"/>
    </source>
</evidence>
<dbReference type="PANTHER" id="PTHR12172:SF1">
    <property type="entry name" value="P-LOOP CONTAINING NUCLEOSIDE TRIPHOSPHATE HYDROLASES SUPERFAMILY PROTEIN"/>
    <property type="match status" value="1"/>
</dbReference>
<dbReference type="AlphaFoldDB" id="A0A9D5B2S7"/>
<evidence type="ECO:0000256" key="7">
    <source>
        <dbReference type="ARBA" id="ARBA00023306"/>
    </source>
</evidence>
<name>A0A9D5B2S7_PEA</name>
<dbReference type="GO" id="GO:0043565">
    <property type="term" value="F:sequence-specific DNA binding"/>
    <property type="evidence" value="ECO:0007669"/>
    <property type="project" value="InterPro"/>
</dbReference>
<dbReference type="EMBL" id="JAMSHJ010000003">
    <property type="protein sequence ID" value="KAI5427509.1"/>
    <property type="molecule type" value="Genomic_DNA"/>
</dbReference>
<proteinExistence type="inferred from homology"/>
<evidence type="ECO:0000256" key="3">
    <source>
        <dbReference type="ARBA" id="ARBA00022741"/>
    </source>
</evidence>
<keyword evidence="5" id="KW-0067">ATP-binding</keyword>
<feature type="transmembrane region" description="Helical" evidence="8">
    <location>
        <begin position="45"/>
        <end position="72"/>
    </location>
</feature>
<dbReference type="SUPFAM" id="SSF52540">
    <property type="entry name" value="P-loop containing nucleoside triphosphate hydrolases"/>
    <property type="match status" value="1"/>
</dbReference>
<keyword evidence="8" id="KW-0812">Transmembrane</keyword>
<dbReference type="InterPro" id="IPR003959">
    <property type="entry name" value="ATPase_AAA_core"/>
</dbReference>
<evidence type="ECO:0000259" key="10">
    <source>
        <dbReference type="Pfam" id="PF02705"/>
    </source>
</evidence>
<comment type="caution">
    <text evidence="13">The sequence shown here is derived from an EMBL/GenBank/DDBJ whole genome shotgun (WGS) entry which is preliminary data.</text>
</comment>
<evidence type="ECO:0000256" key="2">
    <source>
        <dbReference type="ARBA" id="ARBA00006168"/>
    </source>
</evidence>
<evidence type="ECO:0000313" key="13">
    <source>
        <dbReference type="EMBL" id="KAI5427509.1"/>
    </source>
</evidence>
<sequence>MLCRENIRNVEIQVDARCNVSYGNNMNGQMRVPLKLDSNLLVPPFSVVSLIVGPTLFIWFCSLAGIGMYNLVKYDRSVLRAFNPIHIYYFFKWNTAKAWYSLGGCLPCATGSEAMFADLCYFSVRSVQLTFIFLVLPCLLLGYLGQAAYLMENHADAGQAFYSSVPSGAFWPTFLIATIAALIASRAMTTATISKCSRASWLNTAAVAVFWNTFYEGSVECLNFDKLLSTLHPLGASSYHSPCPENLQETSLSNLTLQEEQTKSAQMPKNAKVDLEVDESDTFSVLAGYFRKSCTEPSSRFLQESLRSYYVGCEAKPEGSLWAYKYKPTKAVEVCGNDEAVNFLSDWLHQWHERRYKPRKKTCQRDTRVMQDDDDYMCSDSDYDSEDMNEEDSLQNVLLITGPIGSGKSAAVYACAQEQGFDILELNASDCRNETVVKQYFGDALGSHGFKRLSEHTLSSQKITTNFPPASALINDKAADEVNDRVVEPIPLSDDEAHSPFKTSQKLLGKNDAVACDKVQTLILVEDVDILFPEDRGCIVAIQQIAETTRGPIILTSNSDNPAYRYRFLEPNSQLLTRPVLDTHSRDHDCGYDGVNIENSMAIINKFPAVVTVQVTKDKQDFSIHLGSSVAAKHGENGSTMAGFDIQDIGKQPTCIVRGETKFKNSKRNKTVAGVFVTFLGENVSTGVKLEDQIALGKRLVLVGSTGTVRSQNDSAYGANVEVRLREADFLVGQNQSSLSLSLVQWRGDLALGANFQSQISLGRSYKMAVLAGLNNKLSGQINVRTSSSDQLQISLIVILPVAKAIYKNFWTGGKHSDHAPVAFVSSSALTSTSSNATSAVNSHASDTELRMIVDGILAHYDEIFKLKGVAAKADVFHLLSGM</sequence>
<keyword evidence="14" id="KW-1185">Reference proteome</keyword>
<dbReference type="InterPro" id="IPR025422">
    <property type="entry name" value="TGA_domain"/>
</dbReference>
<keyword evidence="7" id="KW-0131">Cell cycle</keyword>
<dbReference type="Pfam" id="PF14144">
    <property type="entry name" value="DOG1"/>
    <property type="match status" value="1"/>
</dbReference>
<dbReference type="Gramene" id="Psat03G0278600-T1">
    <property type="protein sequence ID" value="KAI5427509.1"/>
    <property type="gene ID" value="KIW84_032786"/>
</dbReference>
<feature type="domain" description="ATPase AAA-type core" evidence="9">
    <location>
        <begin position="398"/>
        <end position="436"/>
    </location>
</feature>
<feature type="transmembrane region" description="Helical" evidence="8">
    <location>
        <begin position="169"/>
        <end position="187"/>
    </location>
</feature>
<dbReference type="GO" id="GO:0003682">
    <property type="term" value="F:chromatin binding"/>
    <property type="evidence" value="ECO:0007669"/>
    <property type="project" value="TreeGrafter"/>
</dbReference>
<gene>
    <name evidence="13" type="ORF">KIW84_032786</name>
</gene>
<dbReference type="GO" id="GO:0033314">
    <property type="term" value="P:mitotic DNA replication checkpoint signaling"/>
    <property type="evidence" value="ECO:0007669"/>
    <property type="project" value="TreeGrafter"/>
</dbReference>
<dbReference type="Gene3D" id="3.40.50.300">
    <property type="entry name" value="P-loop containing nucleotide triphosphate hydrolases"/>
    <property type="match status" value="1"/>
</dbReference>
<dbReference type="GO" id="GO:0006351">
    <property type="term" value="P:DNA-templated transcription"/>
    <property type="evidence" value="ECO:0007669"/>
    <property type="project" value="InterPro"/>
</dbReference>
<reference evidence="13 14" key="1">
    <citation type="journal article" date="2022" name="Nat. Genet.">
        <title>Improved pea reference genome and pan-genome highlight genomic features and evolutionary characteristics.</title>
        <authorList>
            <person name="Yang T."/>
            <person name="Liu R."/>
            <person name="Luo Y."/>
            <person name="Hu S."/>
            <person name="Wang D."/>
            <person name="Wang C."/>
            <person name="Pandey M.K."/>
            <person name="Ge S."/>
            <person name="Xu Q."/>
            <person name="Li N."/>
            <person name="Li G."/>
            <person name="Huang Y."/>
            <person name="Saxena R.K."/>
            <person name="Ji Y."/>
            <person name="Li M."/>
            <person name="Yan X."/>
            <person name="He Y."/>
            <person name="Liu Y."/>
            <person name="Wang X."/>
            <person name="Xiang C."/>
            <person name="Varshney R.K."/>
            <person name="Ding H."/>
            <person name="Gao S."/>
            <person name="Zong X."/>
        </authorList>
    </citation>
    <scope>NUCLEOTIDE SEQUENCE [LARGE SCALE GENOMIC DNA]</scope>
    <source>
        <strain evidence="13 14">cv. Zhongwan 6</strain>
    </source>
</reference>
<keyword evidence="4" id="KW-0227">DNA damage</keyword>
<comment type="subcellular location">
    <subcellularLocation>
        <location evidence="1">Nucleus</location>
    </subcellularLocation>
</comment>
<evidence type="ECO:0000259" key="9">
    <source>
        <dbReference type="Pfam" id="PF00004"/>
    </source>
</evidence>
<feature type="domain" description="DOG1" evidence="12">
    <location>
        <begin position="839"/>
        <end position="883"/>
    </location>
</feature>
<dbReference type="GO" id="GO:0006281">
    <property type="term" value="P:DNA repair"/>
    <property type="evidence" value="ECO:0007669"/>
    <property type="project" value="InterPro"/>
</dbReference>
<accession>A0A9D5B2S7</accession>
<organism evidence="13 14">
    <name type="scientific">Pisum sativum</name>
    <name type="common">Garden pea</name>
    <name type="synonym">Lathyrus oleraceus</name>
    <dbReference type="NCBI Taxonomy" id="3888"/>
    <lineage>
        <taxon>Eukaryota</taxon>
        <taxon>Viridiplantae</taxon>
        <taxon>Streptophyta</taxon>
        <taxon>Embryophyta</taxon>
        <taxon>Tracheophyta</taxon>
        <taxon>Spermatophyta</taxon>
        <taxon>Magnoliopsida</taxon>
        <taxon>eudicotyledons</taxon>
        <taxon>Gunneridae</taxon>
        <taxon>Pentapetalae</taxon>
        <taxon>rosids</taxon>
        <taxon>fabids</taxon>
        <taxon>Fabales</taxon>
        <taxon>Fabaceae</taxon>
        <taxon>Papilionoideae</taxon>
        <taxon>50 kb inversion clade</taxon>
        <taxon>NPAAA clade</taxon>
        <taxon>Hologalegina</taxon>
        <taxon>IRL clade</taxon>
        <taxon>Fabeae</taxon>
        <taxon>Lathyrus</taxon>
    </lineage>
</organism>
<dbReference type="GO" id="GO:0016887">
    <property type="term" value="F:ATP hydrolysis activity"/>
    <property type="evidence" value="ECO:0007669"/>
    <property type="project" value="InterPro"/>
</dbReference>
<comment type="similarity">
    <text evidence="2">Belongs to the rad17/RAD24 family.</text>
</comment>
<dbReference type="InterPro" id="IPR024283">
    <property type="entry name" value="TOC159_MAD"/>
</dbReference>
<keyword evidence="8" id="KW-1133">Transmembrane helix</keyword>
<dbReference type="InterPro" id="IPR004582">
    <property type="entry name" value="Checkpoint_prot_Rad17_Rad24"/>
</dbReference>
<keyword evidence="3" id="KW-0547">Nucleotide-binding</keyword>
<evidence type="ECO:0000259" key="12">
    <source>
        <dbReference type="Pfam" id="PF14144"/>
    </source>
</evidence>
<keyword evidence="6" id="KW-0539">Nucleus</keyword>
<dbReference type="Pfam" id="PF00004">
    <property type="entry name" value="AAA"/>
    <property type="match status" value="1"/>
</dbReference>
<feature type="transmembrane region" description="Helical" evidence="8">
    <location>
        <begin position="129"/>
        <end position="149"/>
    </location>
</feature>
<dbReference type="InterPro" id="IPR027417">
    <property type="entry name" value="P-loop_NTPase"/>
</dbReference>
<feature type="domain" description="K+ potassium transporter integral membrane" evidence="10">
    <location>
        <begin position="48"/>
        <end position="202"/>
    </location>
</feature>
<dbReference type="Pfam" id="PF02705">
    <property type="entry name" value="K_trans"/>
    <property type="match status" value="1"/>
</dbReference>
<feature type="domain" description="Translocase of chloroplast 159/132 membrane anchor" evidence="11">
    <location>
        <begin position="558"/>
        <end position="808"/>
    </location>
</feature>